<protein>
    <recommendedName>
        <fullName evidence="1">HTH marR-type domain-containing protein</fullName>
    </recommendedName>
</protein>
<accession>A0A133VQR7</accession>
<reference evidence="2 3" key="1">
    <citation type="journal article" date="2016" name="Sci. Rep.">
        <title>Metabolic traits of an uncultured archaeal lineage -MSBL1- from brine pools of the Red Sea.</title>
        <authorList>
            <person name="Mwirichia R."/>
            <person name="Alam I."/>
            <person name="Rashid M."/>
            <person name="Vinu M."/>
            <person name="Ba-Alawi W."/>
            <person name="Anthony Kamau A."/>
            <person name="Kamanda Ngugi D."/>
            <person name="Goker M."/>
            <person name="Klenk H.P."/>
            <person name="Bajic V."/>
            <person name="Stingl U."/>
        </authorList>
    </citation>
    <scope>NUCLEOTIDE SEQUENCE [LARGE SCALE GENOMIC DNA]</scope>
    <source>
        <strain evidence="2">SCGC-AAA382N08</strain>
    </source>
</reference>
<keyword evidence="3" id="KW-1185">Reference proteome</keyword>
<evidence type="ECO:0000313" key="2">
    <source>
        <dbReference type="EMBL" id="KXB08751.1"/>
    </source>
</evidence>
<proteinExistence type="predicted"/>
<dbReference type="SUPFAM" id="SSF46785">
    <property type="entry name" value="Winged helix' DNA-binding domain"/>
    <property type="match status" value="1"/>
</dbReference>
<dbReference type="EMBL" id="LHYJ01000003">
    <property type="protein sequence ID" value="KXB08751.1"/>
    <property type="molecule type" value="Genomic_DNA"/>
</dbReference>
<dbReference type="InterPro" id="IPR036390">
    <property type="entry name" value="WH_DNA-bd_sf"/>
</dbReference>
<organism evidence="2 3">
    <name type="scientific">candidate division MSBL1 archaeon SCGC-AAA382N08</name>
    <dbReference type="NCBI Taxonomy" id="1698285"/>
    <lineage>
        <taxon>Archaea</taxon>
        <taxon>Methanobacteriati</taxon>
        <taxon>Methanobacteriota</taxon>
        <taxon>candidate division MSBL1</taxon>
    </lineage>
</organism>
<evidence type="ECO:0000259" key="1">
    <source>
        <dbReference type="Pfam" id="PF01047"/>
    </source>
</evidence>
<dbReference type="Pfam" id="PF01047">
    <property type="entry name" value="MarR"/>
    <property type="match status" value="1"/>
</dbReference>
<dbReference type="GO" id="GO:0003700">
    <property type="term" value="F:DNA-binding transcription factor activity"/>
    <property type="evidence" value="ECO:0007669"/>
    <property type="project" value="InterPro"/>
</dbReference>
<name>A0A133VQR7_9EURY</name>
<feature type="domain" description="HTH marR-type" evidence="1">
    <location>
        <begin position="12"/>
        <end position="57"/>
    </location>
</feature>
<sequence>MKEKVYFKVPRRILVTLYRNKEMYGLELKKKTNVTPSHVIDILQELEEIDLIEREKNSRKVMNTLTEKGERIAEHLNEIDKILDEG</sequence>
<dbReference type="AlphaFoldDB" id="A0A133VQR7"/>
<comment type="caution">
    <text evidence="2">The sequence shown here is derived from an EMBL/GenBank/DDBJ whole genome shotgun (WGS) entry which is preliminary data.</text>
</comment>
<dbReference type="InterPro" id="IPR036388">
    <property type="entry name" value="WH-like_DNA-bd_sf"/>
</dbReference>
<dbReference type="Gene3D" id="1.10.10.10">
    <property type="entry name" value="Winged helix-like DNA-binding domain superfamily/Winged helix DNA-binding domain"/>
    <property type="match status" value="1"/>
</dbReference>
<evidence type="ECO:0000313" key="3">
    <source>
        <dbReference type="Proteomes" id="UP000070175"/>
    </source>
</evidence>
<gene>
    <name evidence="2" type="ORF">AKJ56_00345</name>
</gene>
<dbReference type="Proteomes" id="UP000070175">
    <property type="component" value="Unassembled WGS sequence"/>
</dbReference>
<dbReference type="InterPro" id="IPR000835">
    <property type="entry name" value="HTH_MarR-typ"/>
</dbReference>